<protein>
    <submittedName>
        <fullName evidence="1">Uncharacterized protein</fullName>
    </submittedName>
</protein>
<name>A0A9W7TCQ4_TRIRA</name>
<organism evidence="1 2">
    <name type="scientific">Triplophysa rosa</name>
    <name type="common">Cave loach</name>
    <dbReference type="NCBI Taxonomy" id="992332"/>
    <lineage>
        <taxon>Eukaryota</taxon>
        <taxon>Metazoa</taxon>
        <taxon>Chordata</taxon>
        <taxon>Craniata</taxon>
        <taxon>Vertebrata</taxon>
        <taxon>Euteleostomi</taxon>
        <taxon>Actinopterygii</taxon>
        <taxon>Neopterygii</taxon>
        <taxon>Teleostei</taxon>
        <taxon>Ostariophysi</taxon>
        <taxon>Cypriniformes</taxon>
        <taxon>Nemacheilidae</taxon>
        <taxon>Triplophysa</taxon>
    </lineage>
</organism>
<dbReference type="EMBL" id="JAFHDT010000020">
    <property type="protein sequence ID" value="KAI7794795.1"/>
    <property type="molecule type" value="Genomic_DNA"/>
</dbReference>
<dbReference type="Proteomes" id="UP001059041">
    <property type="component" value="Linkage Group LG20"/>
</dbReference>
<accession>A0A9W7TCQ4</accession>
<sequence length="83" mass="8512">FLFLFLGGGVKGLAVGGCCTMRIAVGSSSVSDATTTGGSTEGLAPNTSCMSSRYCHVASVPEPVLSILKKNNVKQAVKCLQKM</sequence>
<dbReference type="AlphaFoldDB" id="A0A9W7TCQ4"/>
<proteinExistence type="predicted"/>
<gene>
    <name evidence="1" type="ORF">IRJ41_001445</name>
</gene>
<comment type="caution">
    <text evidence="1">The sequence shown here is derived from an EMBL/GenBank/DDBJ whole genome shotgun (WGS) entry which is preliminary data.</text>
</comment>
<evidence type="ECO:0000313" key="2">
    <source>
        <dbReference type="Proteomes" id="UP001059041"/>
    </source>
</evidence>
<evidence type="ECO:0000313" key="1">
    <source>
        <dbReference type="EMBL" id="KAI7794795.1"/>
    </source>
</evidence>
<feature type="non-terminal residue" evidence="1">
    <location>
        <position position="1"/>
    </location>
</feature>
<reference evidence="1" key="1">
    <citation type="submission" date="2021-02" db="EMBL/GenBank/DDBJ databases">
        <title>Comparative genomics reveals that relaxation of natural selection precedes convergent phenotypic evolution of cavefish.</title>
        <authorList>
            <person name="Peng Z."/>
        </authorList>
    </citation>
    <scope>NUCLEOTIDE SEQUENCE</scope>
    <source>
        <tissue evidence="1">Muscle</tissue>
    </source>
</reference>
<keyword evidence="2" id="KW-1185">Reference proteome</keyword>